<organism evidence="1 2">
    <name type="scientific">Archangium gephyra</name>
    <dbReference type="NCBI Taxonomy" id="48"/>
    <lineage>
        <taxon>Bacteria</taxon>
        <taxon>Pseudomonadati</taxon>
        <taxon>Myxococcota</taxon>
        <taxon>Myxococcia</taxon>
        <taxon>Myxococcales</taxon>
        <taxon>Cystobacterineae</taxon>
        <taxon>Archangiaceae</taxon>
        <taxon>Archangium</taxon>
    </lineage>
</organism>
<sequence>MSSLKALIERLRQQVLNAMPSVFEDGRSKHPVLAAHPDAAAVLSTLADEREASYPGRDALANALLAMHRTTKTPFWSSVLAVAFFPMLSRLRNRIIGDAVPRDELDQLVLASFWSALAEIPVTGRGSDRLPMRLRQRTQRLVFQSLRQERSHQHESVDDEEHGCDLEHHLVDPSDRLIAEARVELARLLERAAEDGVPQASLEVLAATTLRSELLRTYVARVGPTDEVERDKLYERLKRGRTRTIQRLRGLANGQLLN</sequence>
<evidence type="ECO:0000313" key="2">
    <source>
        <dbReference type="Proteomes" id="UP000249061"/>
    </source>
</evidence>
<name>A0A2W5UKC5_9BACT</name>
<accession>A0A2W5UKC5</accession>
<comment type="caution">
    <text evidence="1">The sequence shown here is derived from an EMBL/GenBank/DDBJ whole genome shotgun (WGS) entry which is preliminary data.</text>
</comment>
<dbReference type="Proteomes" id="UP000249061">
    <property type="component" value="Unassembled WGS sequence"/>
</dbReference>
<gene>
    <name evidence="1" type="ORF">DI536_35550</name>
</gene>
<reference evidence="1 2" key="1">
    <citation type="submission" date="2017-08" db="EMBL/GenBank/DDBJ databases">
        <title>Infants hospitalized years apart are colonized by the same room-sourced microbial strains.</title>
        <authorList>
            <person name="Brooks B."/>
            <person name="Olm M.R."/>
            <person name="Firek B.A."/>
            <person name="Baker R."/>
            <person name="Thomas B.C."/>
            <person name="Morowitz M.J."/>
            <person name="Banfield J.F."/>
        </authorList>
    </citation>
    <scope>NUCLEOTIDE SEQUENCE [LARGE SCALE GENOMIC DNA]</scope>
    <source>
        <strain evidence="1">S2_003_000_R2_14</strain>
    </source>
</reference>
<dbReference type="EMBL" id="QFQP01000074">
    <property type="protein sequence ID" value="PZR03734.1"/>
    <property type="molecule type" value="Genomic_DNA"/>
</dbReference>
<evidence type="ECO:0000313" key="1">
    <source>
        <dbReference type="EMBL" id="PZR03734.1"/>
    </source>
</evidence>
<proteinExistence type="predicted"/>
<dbReference type="AlphaFoldDB" id="A0A2W5UKC5"/>
<protein>
    <submittedName>
        <fullName evidence="1">Uncharacterized protein</fullName>
    </submittedName>
</protein>